<accession>U5T720</accession>
<dbReference type="InterPro" id="IPR001034">
    <property type="entry name" value="DeoR_HTH"/>
</dbReference>
<protein>
    <recommendedName>
        <fullName evidence="5">HTH deoR-type domain-containing protein</fullName>
    </recommendedName>
</protein>
<evidence type="ECO:0000313" key="7">
    <source>
        <dbReference type="Proteomes" id="UP000017640"/>
    </source>
</evidence>
<dbReference type="InterPro" id="IPR036388">
    <property type="entry name" value="WH-like_DNA-bd_sf"/>
</dbReference>
<dbReference type="STRING" id="1335757.SPICUR_05260"/>
<dbReference type="InterPro" id="IPR036390">
    <property type="entry name" value="WH_DNA-bd_sf"/>
</dbReference>
<gene>
    <name evidence="6" type="ORF">SPICUR_05260</name>
</gene>
<evidence type="ECO:0000313" key="6">
    <source>
        <dbReference type="EMBL" id="AGY92027.1"/>
    </source>
</evidence>
<dbReference type="PRINTS" id="PR00037">
    <property type="entry name" value="HTHLACR"/>
</dbReference>
<dbReference type="EMBL" id="CP005990">
    <property type="protein sequence ID" value="AGY92027.1"/>
    <property type="molecule type" value="Genomic_DNA"/>
</dbReference>
<reference evidence="6 7" key="1">
    <citation type="journal article" date="2013" name="BMC Genomics">
        <title>Genomes of "Spiribacter", a streamlined, successful halophilic bacterium.</title>
        <authorList>
            <person name="Lopez-Perez M."/>
            <person name="Ghai R."/>
            <person name="Leon M.J."/>
            <person name="Rodriguez-Olmos A."/>
            <person name="Copa-Patino J.L."/>
            <person name="Soliveri J."/>
            <person name="Sanchez-Porro C."/>
            <person name="Ventosa A."/>
            <person name="Rodriguez-Valera F."/>
        </authorList>
    </citation>
    <scope>NUCLEOTIDE SEQUENCE [LARGE SCALE GENOMIC DNA]</scope>
    <source>
        <strain evidence="6 7">UAH-SP71</strain>
    </source>
</reference>
<dbReference type="InterPro" id="IPR037171">
    <property type="entry name" value="NagB/RpiA_transferase-like"/>
</dbReference>
<dbReference type="PROSITE" id="PS51000">
    <property type="entry name" value="HTH_DEOR_2"/>
    <property type="match status" value="1"/>
</dbReference>
<name>U5T720_9GAMM</name>
<keyword evidence="4" id="KW-0804">Transcription</keyword>
<dbReference type="PANTHER" id="PTHR30363:SF4">
    <property type="entry name" value="GLYCEROL-3-PHOSPHATE REGULON REPRESSOR"/>
    <property type="match status" value="1"/>
</dbReference>
<dbReference type="SUPFAM" id="SSF100950">
    <property type="entry name" value="NagB/RpiA/CoA transferase-like"/>
    <property type="match status" value="1"/>
</dbReference>
<dbReference type="Pfam" id="PF00455">
    <property type="entry name" value="DeoRC"/>
    <property type="match status" value="1"/>
</dbReference>
<dbReference type="Pfam" id="PF08220">
    <property type="entry name" value="HTH_DeoR"/>
    <property type="match status" value="1"/>
</dbReference>
<dbReference type="Gene3D" id="1.10.10.10">
    <property type="entry name" value="Winged helix-like DNA-binding domain superfamily/Winged helix DNA-binding domain"/>
    <property type="match status" value="1"/>
</dbReference>
<evidence type="ECO:0000256" key="2">
    <source>
        <dbReference type="ARBA" id="ARBA00023015"/>
    </source>
</evidence>
<keyword evidence="2" id="KW-0805">Transcription regulation</keyword>
<dbReference type="GO" id="GO:0003677">
    <property type="term" value="F:DNA binding"/>
    <property type="evidence" value="ECO:0007669"/>
    <property type="project" value="UniProtKB-KW"/>
</dbReference>
<evidence type="ECO:0000256" key="4">
    <source>
        <dbReference type="ARBA" id="ARBA00023163"/>
    </source>
</evidence>
<dbReference type="OrthoDB" id="9814815at2"/>
<keyword evidence="3" id="KW-0238">DNA-binding</keyword>
<dbReference type="eggNOG" id="COG1349">
    <property type="taxonomic scope" value="Bacteria"/>
</dbReference>
<dbReference type="AlphaFoldDB" id="U5T720"/>
<keyword evidence="1" id="KW-0678">Repressor</keyword>
<dbReference type="GO" id="GO:0003700">
    <property type="term" value="F:DNA-binding transcription factor activity"/>
    <property type="evidence" value="ECO:0007669"/>
    <property type="project" value="InterPro"/>
</dbReference>
<proteinExistence type="predicted"/>
<dbReference type="PANTHER" id="PTHR30363">
    <property type="entry name" value="HTH-TYPE TRANSCRIPTIONAL REGULATOR SRLR-RELATED"/>
    <property type="match status" value="1"/>
</dbReference>
<dbReference type="SMART" id="SM00420">
    <property type="entry name" value="HTH_DEOR"/>
    <property type="match status" value="1"/>
</dbReference>
<evidence type="ECO:0000256" key="1">
    <source>
        <dbReference type="ARBA" id="ARBA00022491"/>
    </source>
</evidence>
<evidence type="ECO:0000256" key="3">
    <source>
        <dbReference type="ARBA" id="ARBA00023125"/>
    </source>
</evidence>
<dbReference type="KEGG" id="spiu:SPICUR_05260"/>
<dbReference type="HOGENOM" id="CLU_060699_0_0_6"/>
<dbReference type="SMART" id="SM01134">
    <property type="entry name" value="DeoRC"/>
    <property type="match status" value="1"/>
</dbReference>
<dbReference type="InterPro" id="IPR014036">
    <property type="entry name" value="DeoR-like_C"/>
</dbReference>
<evidence type="ECO:0000259" key="5">
    <source>
        <dbReference type="PROSITE" id="PS51000"/>
    </source>
</evidence>
<dbReference type="InterPro" id="IPR050313">
    <property type="entry name" value="Carb_Metab_HTH_regulators"/>
</dbReference>
<sequence>MRDNAILDLVRDRHFVRIEWLAAHFGVAPQTIRRDVRELCDQGLLRRHYGGVGPMDFASVNLDFDRRRLLHRVERKRIAATVAGMIPDGSALTMGIGTTPCHVAEALRDHHDLLVITCNLRVAEAFAQSRDCRIVLPSGEVRNRHRDINLAGAAAQCADYRVDFAIFGVGGIDQDGSLLDFDSQEVDLRRSMIANSRESILVADQSKIGRAAPARGGMIDSVDHLVTDTHLPATLSARVADAGVRHVVATDE</sequence>
<feature type="domain" description="HTH deoR-type" evidence="5">
    <location>
        <begin position="1"/>
        <end position="54"/>
    </location>
</feature>
<dbReference type="Proteomes" id="UP000017640">
    <property type="component" value="Chromosome"/>
</dbReference>
<dbReference type="PROSITE" id="PS00894">
    <property type="entry name" value="HTH_DEOR_1"/>
    <property type="match status" value="1"/>
</dbReference>
<dbReference type="InterPro" id="IPR018356">
    <property type="entry name" value="Tscrpt_reg_HTH_DeoR_CS"/>
</dbReference>
<keyword evidence="7" id="KW-1185">Reference proteome</keyword>
<organism evidence="6 7">
    <name type="scientific">Spiribacter curvatus</name>
    <dbReference type="NCBI Taxonomy" id="1335757"/>
    <lineage>
        <taxon>Bacteria</taxon>
        <taxon>Pseudomonadati</taxon>
        <taxon>Pseudomonadota</taxon>
        <taxon>Gammaproteobacteria</taxon>
        <taxon>Chromatiales</taxon>
        <taxon>Ectothiorhodospiraceae</taxon>
        <taxon>Spiribacter</taxon>
    </lineage>
</organism>
<dbReference type="SUPFAM" id="SSF46785">
    <property type="entry name" value="Winged helix' DNA-binding domain"/>
    <property type="match status" value="1"/>
</dbReference>
<dbReference type="Gene3D" id="3.30.750.70">
    <property type="entry name" value="4-hydroxybutyrate coenzyme like domains"/>
    <property type="match status" value="1"/>
</dbReference>